<keyword evidence="3" id="KW-0963">Cytoplasm</keyword>
<comment type="subcellular location">
    <subcellularLocation>
        <location evidence="2">Cytoplasm</location>
    </subcellularLocation>
    <subcellularLocation>
        <location evidence="1">Endomembrane system</location>
        <topology evidence="1">Peripheral membrane protein</topology>
    </subcellularLocation>
</comment>
<organism evidence="8 9">
    <name type="scientific">Caenorhabditis remanei</name>
    <name type="common">Caenorhabditis vulgaris</name>
    <dbReference type="NCBI Taxonomy" id="31234"/>
    <lineage>
        <taxon>Eukaryota</taxon>
        <taxon>Metazoa</taxon>
        <taxon>Ecdysozoa</taxon>
        <taxon>Nematoda</taxon>
        <taxon>Chromadorea</taxon>
        <taxon>Rhabditida</taxon>
        <taxon>Rhabditina</taxon>
        <taxon>Rhabditomorpha</taxon>
        <taxon>Rhabditoidea</taxon>
        <taxon>Rhabditidae</taxon>
        <taxon>Peloderinae</taxon>
        <taxon>Caenorhabditis</taxon>
    </lineage>
</organism>
<dbReference type="Pfam" id="PF01465">
    <property type="entry name" value="GRIP"/>
    <property type="match status" value="1"/>
</dbReference>
<evidence type="ECO:0000313" key="8">
    <source>
        <dbReference type="EMBL" id="KAF1747579.1"/>
    </source>
</evidence>
<gene>
    <name evidence="8" type="ORF">GCK72_024044</name>
</gene>
<dbReference type="GeneID" id="78777765"/>
<dbReference type="PROSITE" id="PS50913">
    <property type="entry name" value="GRIP"/>
    <property type="match status" value="1"/>
</dbReference>
<protein>
    <submittedName>
        <fullName evidence="8">Uncharacterized protein</fullName>
    </submittedName>
</protein>
<proteinExistence type="predicted"/>
<feature type="region of interest" description="Disordered" evidence="7">
    <location>
        <begin position="197"/>
        <end position="216"/>
    </location>
</feature>
<evidence type="ECO:0000313" key="9">
    <source>
        <dbReference type="Proteomes" id="UP000483820"/>
    </source>
</evidence>
<dbReference type="SMART" id="SM00755">
    <property type="entry name" value="Grip"/>
    <property type="match status" value="1"/>
</dbReference>
<feature type="coiled-coil region" evidence="6">
    <location>
        <begin position="86"/>
        <end position="183"/>
    </location>
</feature>
<feature type="compositionally biased region" description="Basic and acidic residues" evidence="7">
    <location>
        <begin position="197"/>
        <end position="207"/>
    </location>
</feature>
<accession>A0A2P4WI80</accession>
<keyword evidence="4 6" id="KW-0175">Coiled coil</keyword>
<evidence type="ECO:0000256" key="7">
    <source>
        <dbReference type="SAM" id="MobiDB-lite"/>
    </source>
</evidence>
<dbReference type="Proteomes" id="UP000483820">
    <property type="component" value="Chromosome X"/>
</dbReference>
<sequence length="596" mass="69242">MGSVEKLTSDLQAERQKLALYEKNLRVAVESCKALKAEKENLANIIAGFACAEVKPGSTDVNDLKQKTALLTKEFQSKENALVLARNSVLKENQELKKRLAEAESIPNSLSTKNGDSSFHVAELEQKLRKEMLMTRKYEQRLQQLENQLKSNSTSDNKMELANKQLEAEREQFKKLYEDAHGRSIFLERKFASLQLDQKRDEEEAPKKLSSATMEDDAKISKLESQIMSLSQRCDAKEEEISELSSIIATLRGENMQLKESLEHVEKKRSMSPVDEFWFRDGMSEEYEKFKKDNQNPLEFCCPTLRDDVLVLIEKAVQDNAKSDQVKNQQLQITNLERTIRVLNDKINCNDSFRSDIEKKFEKMEEDISQRDNEISIQKEEVSRIKDSLRLEKSKRNELEEEVLRQRRCAQEEIESRDQEIEAFRKMLVTLRHEKMERSQNPRKISRHNRSSTHDEDAAARRRSRTFSQDDTTVPNDPDSKNVYYENQLTKKEFDIQELRKQLMDVEIRLRENESVSMSRQLESVARNEEMTEKVRVLEGKLQMLSCTSEIDYLRNIFTQFLHSMGSPNAASKSILKAMGSVLKVPMAEMKVIDKK</sequence>
<evidence type="ECO:0000256" key="4">
    <source>
        <dbReference type="ARBA" id="ARBA00023054"/>
    </source>
</evidence>
<dbReference type="GO" id="GO:0005794">
    <property type="term" value="C:Golgi apparatus"/>
    <property type="evidence" value="ECO:0007669"/>
    <property type="project" value="TreeGrafter"/>
</dbReference>
<dbReference type="PANTHER" id="PTHR23157:SF25">
    <property type="entry name" value="GRIP AND COILED-COIL DOMAIN-CONTAINING PROTEIN 1"/>
    <property type="match status" value="1"/>
</dbReference>
<dbReference type="CTD" id="78777765"/>
<feature type="coiled-coil region" evidence="6">
    <location>
        <begin position="489"/>
        <end position="548"/>
    </location>
</feature>
<dbReference type="KEGG" id="crq:GCK72_024044"/>
<feature type="coiled-coil region" evidence="6">
    <location>
        <begin position="220"/>
        <end position="268"/>
    </location>
</feature>
<feature type="coiled-coil region" evidence="6">
    <location>
        <begin position="326"/>
        <end position="402"/>
    </location>
</feature>
<dbReference type="InterPro" id="IPR000237">
    <property type="entry name" value="GRIP_dom"/>
</dbReference>
<dbReference type="RefSeq" id="XP_053579254.1">
    <property type="nucleotide sequence ID" value="XM_053735688.1"/>
</dbReference>
<keyword evidence="5" id="KW-0472">Membrane</keyword>
<name>A0A2P4WI80_CAERE</name>
<evidence type="ECO:0000256" key="3">
    <source>
        <dbReference type="ARBA" id="ARBA00022490"/>
    </source>
</evidence>
<comment type="caution">
    <text evidence="8">The sequence shown here is derived from an EMBL/GenBank/DDBJ whole genome shotgun (WGS) entry which is preliminary data.</text>
</comment>
<evidence type="ECO:0000256" key="5">
    <source>
        <dbReference type="ARBA" id="ARBA00023136"/>
    </source>
</evidence>
<evidence type="ECO:0000256" key="2">
    <source>
        <dbReference type="ARBA" id="ARBA00004496"/>
    </source>
</evidence>
<dbReference type="InterPro" id="IPR051952">
    <property type="entry name" value="Golgi-autophagy_related"/>
</dbReference>
<dbReference type="PANTHER" id="PTHR23157">
    <property type="entry name" value="GRIP AND COILED-COIL DOMAIN-CONTAINING PROTEIN 1"/>
    <property type="match status" value="1"/>
</dbReference>
<dbReference type="AlphaFoldDB" id="A0A2P4WI80"/>
<evidence type="ECO:0000256" key="1">
    <source>
        <dbReference type="ARBA" id="ARBA00004184"/>
    </source>
</evidence>
<feature type="coiled-coil region" evidence="6">
    <location>
        <begin position="4"/>
        <end position="38"/>
    </location>
</feature>
<dbReference type="EMBL" id="WUAV01000006">
    <property type="protein sequence ID" value="KAF1747579.1"/>
    <property type="molecule type" value="Genomic_DNA"/>
</dbReference>
<reference evidence="8 9" key="1">
    <citation type="submission" date="2019-12" db="EMBL/GenBank/DDBJ databases">
        <title>Chromosome-level assembly of the Caenorhabditis remanei genome.</title>
        <authorList>
            <person name="Teterina A.A."/>
            <person name="Willis J.H."/>
            <person name="Phillips P.C."/>
        </authorList>
    </citation>
    <scope>NUCLEOTIDE SEQUENCE [LARGE SCALE GENOMIC DNA]</scope>
    <source>
        <strain evidence="8 9">PX506</strain>
        <tissue evidence="8">Whole organism</tissue>
    </source>
</reference>
<feature type="region of interest" description="Disordered" evidence="7">
    <location>
        <begin position="432"/>
        <end position="481"/>
    </location>
</feature>
<feature type="compositionally biased region" description="Polar residues" evidence="7">
    <location>
        <begin position="466"/>
        <end position="475"/>
    </location>
</feature>
<evidence type="ECO:0000256" key="6">
    <source>
        <dbReference type="SAM" id="Coils"/>
    </source>
</evidence>